<keyword evidence="5" id="KW-1185">Reference proteome</keyword>
<comment type="caution">
    <text evidence="4">The sequence shown here is derived from an EMBL/GenBank/DDBJ whole genome shotgun (WGS) entry which is preliminary data.</text>
</comment>
<protein>
    <recommendedName>
        <fullName evidence="3">DUF7794 domain-containing protein</fullName>
    </recommendedName>
</protein>
<evidence type="ECO:0000256" key="1">
    <source>
        <dbReference type="SAM" id="Phobius"/>
    </source>
</evidence>
<feature type="non-terminal residue" evidence="4">
    <location>
        <position position="373"/>
    </location>
</feature>
<gene>
    <name evidence="4" type="ORF">RJ641_021590</name>
</gene>
<keyword evidence="1" id="KW-0812">Transmembrane</keyword>
<feature type="transmembrane region" description="Helical" evidence="1">
    <location>
        <begin position="335"/>
        <end position="352"/>
    </location>
</feature>
<accession>A0AAN8UK56</accession>
<organism evidence="4 5">
    <name type="scientific">Dillenia turbinata</name>
    <dbReference type="NCBI Taxonomy" id="194707"/>
    <lineage>
        <taxon>Eukaryota</taxon>
        <taxon>Viridiplantae</taxon>
        <taxon>Streptophyta</taxon>
        <taxon>Embryophyta</taxon>
        <taxon>Tracheophyta</taxon>
        <taxon>Spermatophyta</taxon>
        <taxon>Magnoliopsida</taxon>
        <taxon>eudicotyledons</taxon>
        <taxon>Gunneridae</taxon>
        <taxon>Pentapetalae</taxon>
        <taxon>Dilleniales</taxon>
        <taxon>Dilleniaceae</taxon>
        <taxon>Dillenia</taxon>
    </lineage>
</organism>
<dbReference type="GO" id="GO:0012505">
    <property type="term" value="C:endomembrane system"/>
    <property type="evidence" value="ECO:0007669"/>
    <property type="project" value="TreeGrafter"/>
</dbReference>
<keyword evidence="1" id="KW-1133">Transmembrane helix</keyword>
<dbReference type="PANTHER" id="PTHR37735:SF1">
    <property type="entry name" value="OS08G0567000 PROTEIN"/>
    <property type="match status" value="1"/>
</dbReference>
<dbReference type="EMBL" id="JBAMMX010000026">
    <property type="protein sequence ID" value="KAK6914269.1"/>
    <property type="molecule type" value="Genomic_DNA"/>
</dbReference>
<evidence type="ECO:0000259" key="3">
    <source>
        <dbReference type="Pfam" id="PF25070"/>
    </source>
</evidence>
<proteinExistence type="predicted"/>
<keyword evidence="1" id="KW-0472">Membrane</keyword>
<dbReference type="InterPro" id="IPR056696">
    <property type="entry name" value="DUF7794"/>
</dbReference>
<evidence type="ECO:0000313" key="4">
    <source>
        <dbReference type="EMBL" id="KAK6914269.1"/>
    </source>
</evidence>
<feature type="chain" id="PRO_5042861696" description="DUF7794 domain-containing protein" evidence="2">
    <location>
        <begin position="27"/>
        <end position="373"/>
    </location>
</feature>
<dbReference type="AlphaFoldDB" id="A0AAN8UK56"/>
<dbReference type="Pfam" id="PF25070">
    <property type="entry name" value="DUF7794"/>
    <property type="match status" value="1"/>
</dbReference>
<sequence>MDFHMSSRFPLLFILSLISLQASVKGGADTVFFIDSSTHHFLRTPSSDSNVQGNSMSLLEISATISVLLGFVPPATLSAAGSNKLNEVLLPNPFDRPRAVFMLEVGGAEDSQLFVDHNGSPFKSALQSQVLSGSDKADIQLPNEDGISVFSFDELGSDATITDKDLEIYASWLGGSYVANELEPLTGTLTLSSGNGADLSFHISKKEDREIIAKLVSLFYNIQRALDMHEGLSGTIKNPAELIKGSFDGLKAFGGVSQQWIELFHVTVSKILDSLQKAYKGNIVGVVIFKGMLLQESEPLMNVMFTSMPTVRWLEETKGSAESVKQEQQTLVRRTLAWITGLILLISTLLGVRSNNYSKYMHIMLSIRCWMID</sequence>
<keyword evidence="2" id="KW-0732">Signal</keyword>
<evidence type="ECO:0000256" key="2">
    <source>
        <dbReference type="SAM" id="SignalP"/>
    </source>
</evidence>
<evidence type="ECO:0000313" key="5">
    <source>
        <dbReference type="Proteomes" id="UP001370490"/>
    </source>
</evidence>
<name>A0AAN8UK56_9MAGN</name>
<dbReference type="Proteomes" id="UP001370490">
    <property type="component" value="Unassembled WGS sequence"/>
</dbReference>
<feature type="domain" description="DUF7794" evidence="3">
    <location>
        <begin position="29"/>
        <end position="290"/>
    </location>
</feature>
<dbReference type="PANTHER" id="PTHR37735">
    <property type="entry name" value="OS08G0567000 PROTEIN"/>
    <property type="match status" value="1"/>
</dbReference>
<feature type="signal peptide" evidence="2">
    <location>
        <begin position="1"/>
        <end position="26"/>
    </location>
</feature>
<reference evidence="4 5" key="1">
    <citation type="submission" date="2023-12" db="EMBL/GenBank/DDBJ databases">
        <title>A high-quality genome assembly for Dillenia turbinata (Dilleniales).</title>
        <authorList>
            <person name="Chanderbali A."/>
        </authorList>
    </citation>
    <scope>NUCLEOTIDE SEQUENCE [LARGE SCALE GENOMIC DNA]</scope>
    <source>
        <strain evidence="4">LSX21</strain>
        <tissue evidence="4">Leaf</tissue>
    </source>
</reference>